<proteinExistence type="predicted"/>
<protein>
    <submittedName>
        <fullName evidence="1">Uncharacterized protein</fullName>
    </submittedName>
</protein>
<evidence type="ECO:0000313" key="1">
    <source>
        <dbReference type="EMBL" id="KAK4036571.1"/>
    </source>
</evidence>
<reference evidence="1 2" key="1">
    <citation type="journal article" date="2023" name="Nucleic Acids Res.">
        <title>The hologenome of Daphnia magna reveals possible DNA methylation and microbiome-mediated evolution of the host genome.</title>
        <authorList>
            <person name="Chaturvedi A."/>
            <person name="Li X."/>
            <person name="Dhandapani V."/>
            <person name="Marshall H."/>
            <person name="Kissane S."/>
            <person name="Cuenca-Cambronero M."/>
            <person name="Asole G."/>
            <person name="Calvet F."/>
            <person name="Ruiz-Romero M."/>
            <person name="Marangio P."/>
            <person name="Guigo R."/>
            <person name="Rago D."/>
            <person name="Mirbahai L."/>
            <person name="Eastwood N."/>
            <person name="Colbourne J.K."/>
            <person name="Zhou J."/>
            <person name="Mallon E."/>
            <person name="Orsini L."/>
        </authorList>
    </citation>
    <scope>NUCLEOTIDE SEQUENCE [LARGE SCALE GENOMIC DNA]</scope>
    <source>
        <strain evidence="1">LRV0_1</strain>
    </source>
</reference>
<name>A0ABR0B4F6_9CRUS</name>
<evidence type="ECO:0000313" key="2">
    <source>
        <dbReference type="Proteomes" id="UP001234178"/>
    </source>
</evidence>
<accession>A0ABR0B4F6</accession>
<comment type="caution">
    <text evidence="1">The sequence shown here is derived from an EMBL/GenBank/DDBJ whole genome shotgun (WGS) entry which is preliminary data.</text>
</comment>
<sequence length="137" mass="15872">MGKREIEVSAASILKRKINSNGYTVFKTAGSIKELMKFKELYFGKLHNKCNKIEQKVKVQQKNKTSNLRPQRCLRKNLKLNFNKFFSHCKFCKTNGKLVIACRVREQCVKSDILALETPDALLLLQGNNNFRRSQFS</sequence>
<keyword evidence="2" id="KW-1185">Reference proteome</keyword>
<dbReference type="EMBL" id="JAOYFB010000040">
    <property type="protein sequence ID" value="KAK4036571.1"/>
    <property type="molecule type" value="Genomic_DNA"/>
</dbReference>
<dbReference type="Proteomes" id="UP001234178">
    <property type="component" value="Unassembled WGS sequence"/>
</dbReference>
<gene>
    <name evidence="1" type="ORF">OUZ56_028619</name>
</gene>
<organism evidence="1 2">
    <name type="scientific">Daphnia magna</name>
    <dbReference type="NCBI Taxonomy" id="35525"/>
    <lineage>
        <taxon>Eukaryota</taxon>
        <taxon>Metazoa</taxon>
        <taxon>Ecdysozoa</taxon>
        <taxon>Arthropoda</taxon>
        <taxon>Crustacea</taxon>
        <taxon>Branchiopoda</taxon>
        <taxon>Diplostraca</taxon>
        <taxon>Cladocera</taxon>
        <taxon>Anomopoda</taxon>
        <taxon>Daphniidae</taxon>
        <taxon>Daphnia</taxon>
    </lineage>
</organism>